<organism evidence="2">
    <name type="scientific">Gulosibacter sediminis</name>
    <dbReference type="NCBI Taxonomy" id="1729695"/>
    <lineage>
        <taxon>Bacteria</taxon>
        <taxon>Bacillati</taxon>
        <taxon>Actinomycetota</taxon>
        <taxon>Actinomycetes</taxon>
        <taxon>Micrococcales</taxon>
        <taxon>Microbacteriaceae</taxon>
        <taxon>Gulosibacter</taxon>
    </lineage>
</organism>
<keyword evidence="1" id="KW-0472">Membrane</keyword>
<sequence length="400" mass="42684">MLRVIWFIAFGMVLAAISMSLLGAWDAFTWTFTVGMVVLVLASILIILASVSDVGMASAAPKLIETALRQRRGAVARIDKIRTTGTELNDQPLCELELTVRSAHGLAYRTKLRKVIRLTDLGLFQQGTVHPAAVLTEDGPELALLANDAAAAGTALEQTRGLEIPDATAAGELRVAPDGIVRDDGTRRKPVLGRGKQGRAGRRVLFAVAVIVGFAIAVLPNARFVSYTALALQQGQLTLNNWDSDYLGFIIPKLEDELGHDLVESVYLGSAIISVNAPIGTDTTNTDGWTIRAGGFEHDGPYSSQPESTAEFFSLREVNWAGIESLVAEALVEANPEIGEVAEDDISVSITRATISDVDSDHFGQSGGSIEIRINLTGAYSSAQFLADGDAEHLELISVS</sequence>
<keyword evidence="1" id="KW-0812">Transmembrane</keyword>
<feature type="transmembrane region" description="Helical" evidence="1">
    <location>
        <begin position="204"/>
        <end position="222"/>
    </location>
</feature>
<evidence type="ECO:0000256" key="1">
    <source>
        <dbReference type="SAM" id="Phobius"/>
    </source>
</evidence>
<protein>
    <recommendedName>
        <fullName evidence="3">DUF2207 domain-containing protein</fullName>
    </recommendedName>
</protein>
<accession>A0ABY4N2A2</accession>
<evidence type="ECO:0000313" key="2">
    <source>
        <dbReference type="EMBL" id="UQN15638.1"/>
    </source>
</evidence>
<feature type="transmembrane region" description="Helical" evidence="1">
    <location>
        <begin position="30"/>
        <end position="51"/>
    </location>
</feature>
<gene>
    <name evidence="2" type="ORF">M3M28_04070</name>
</gene>
<proteinExistence type="predicted"/>
<dbReference type="EMBL" id="CP097160">
    <property type="protein sequence ID" value="UQN15638.1"/>
    <property type="molecule type" value="Genomic_DNA"/>
</dbReference>
<reference evidence="2" key="1">
    <citation type="submission" date="2022-05" db="EMBL/GenBank/DDBJ databases">
        <title>Complete genome sequence of toluene-degrading Gulosibacter sediminis strain ACHW.36C.</title>
        <authorList>
            <person name="Wai A.C."/>
            <person name="Lai G.K."/>
            <person name="Griffin S.D."/>
            <person name="Leung F.C."/>
        </authorList>
    </citation>
    <scope>NUCLEOTIDE SEQUENCE [LARGE SCALE GENOMIC DNA]</scope>
    <source>
        <strain evidence="2">ACHW.36C</strain>
    </source>
</reference>
<keyword evidence="1" id="KW-1133">Transmembrane helix</keyword>
<evidence type="ECO:0008006" key="3">
    <source>
        <dbReference type="Google" id="ProtNLM"/>
    </source>
</evidence>
<name>A0ABY4N2A2_9MICO</name>